<dbReference type="SUPFAM" id="SSF54427">
    <property type="entry name" value="NTF2-like"/>
    <property type="match status" value="1"/>
</dbReference>
<organism evidence="2 3">
    <name type="scientific">Chitinophaga silvatica</name>
    <dbReference type="NCBI Taxonomy" id="2282649"/>
    <lineage>
        <taxon>Bacteria</taxon>
        <taxon>Pseudomonadati</taxon>
        <taxon>Bacteroidota</taxon>
        <taxon>Chitinophagia</taxon>
        <taxon>Chitinophagales</taxon>
        <taxon>Chitinophagaceae</taxon>
        <taxon>Chitinophaga</taxon>
    </lineage>
</organism>
<accession>A0A3E1YGX7</accession>
<dbReference type="InterPro" id="IPR037401">
    <property type="entry name" value="SnoaL-like"/>
</dbReference>
<protein>
    <submittedName>
        <fullName evidence="2">Nuclear transport factor 2 family protein</fullName>
    </submittedName>
</protein>
<dbReference type="OrthoDB" id="7859473at2"/>
<dbReference type="EMBL" id="QPMM01000001">
    <property type="protein sequence ID" value="RFS26618.1"/>
    <property type="molecule type" value="Genomic_DNA"/>
</dbReference>
<dbReference type="Gene3D" id="3.10.450.50">
    <property type="match status" value="1"/>
</dbReference>
<evidence type="ECO:0000259" key="1">
    <source>
        <dbReference type="Pfam" id="PF12680"/>
    </source>
</evidence>
<evidence type="ECO:0000313" key="3">
    <source>
        <dbReference type="Proteomes" id="UP000260644"/>
    </source>
</evidence>
<keyword evidence="3" id="KW-1185">Reference proteome</keyword>
<dbReference type="AlphaFoldDB" id="A0A3E1YGX7"/>
<dbReference type="RefSeq" id="WP_116973809.1">
    <property type="nucleotide sequence ID" value="NZ_QPMM01000001.1"/>
</dbReference>
<dbReference type="Pfam" id="PF12680">
    <property type="entry name" value="SnoaL_2"/>
    <property type="match status" value="1"/>
</dbReference>
<evidence type="ECO:0000313" key="2">
    <source>
        <dbReference type="EMBL" id="RFS26618.1"/>
    </source>
</evidence>
<feature type="domain" description="SnoaL-like" evidence="1">
    <location>
        <begin position="9"/>
        <end position="114"/>
    </location>
</feature>
<sequence>MEQQSLSVVTEFIEAVKSLNLEKVGSLLHPEVIWEQPGTNRFSGLKQSSNEVFQMVGGMFEVSQNTMTLAQVKSYAVNNNQVAVSMVWKAERPGAALNSENIDLYTVKNGQIVAVTVFATDIQQENNFWGN</sequence>
<reference evidence="2 3" key="1">
    <citation type="submission" date="2018-07" db="EMBL/GenBank/DDBJ databases">
        <title>Chitinophaga K2CV101002-2 sp. nov., isolated from a monsoon evergreen broad-leaved forest soil.</title>
        <authorList>
            <person name="Lv Y."/>
        </authorList>
    </citation>
    <scope>NUCLEOTIDE SEQUENCE [LARGE SCALE GENOMIC DNA]</scope>
    <source>
        <strain evidence="2 3">GDMCC 1.1288</strain>
    </source>
</reference>
<dbReference type="Proteomes" id="UP000260644">
    <property type="component" value="Unassembled WGS sequence"/>
</dbReference>
<proteinExistence type="predicted"/>
<name>A0A3E1YGX7_9BACT</name>
<gene>
    <name evidence="2" type="ORF">DVR12_02185</name>
</gene>
<dbReference type="InterPro" id="IPR032710">
    <property type="entry name" value="NTF2-like_dom_sf"/>
</dbReference>
<comment type="caution">
    <text evidence="2">The sequence shown here is derived from an EMBL/GenBank/DDBJ whole genome shotgun (WGS) entry which is preliminary data.</text>
</comment>